<evidence type="ECO:0000256" key="2">
    <source>
        <dbReference type="ARBA" id="ARBA00022527"/>
    </source>
</evidence>
<organism evidence="12 13">
    <name type="scientific">Chelydra serpentina</name>
    <name type="common">Snapping turtle</name>
    <name type="synonym">Testudo serpentina</name>
    <dbReference type="NCBI Taxonomy" id="8475"/>
    <lineage>
        <taxon>Eukaryota</taxon>
        <taxon>Metazoa</taxon>
        <taxon>Chordata</taxon>
        <taxon>Craniata</taxon>
        <taxon>Vertebrata</taxon>
        <taxon>Euteleostomi</taxon>
        <taxon>Archelosauria</taxon>
        <taxon>Testudinata</taxon>
        <taxon>Testudines</taxon>
        <taxon>Cryptodira</taxon>
        <taxon>Durocryptodira</taxon>
        <taxon>Americhelydia</taxon>
        <taxon>Chelydroidea</taxon>
        <taxon>Chelydridae</taxon>
        <taxon>Chelydra</taxon>
    </lineage>
</organism>
<evidence type="ECO:0000259" key="11">
    <source>
        <dbReference type="PROSITE" id="PS50011"/>
    </source>
</evidence>
<evidence type="ECO:0000256" key="9">
    <source>
        <dbReference type="PROSITE-ProRule" id="PRU10141"/>
    </source>
</evidence>
<evidence type="ECO:0000256" key="8">
    <source>
        <dbReference type="ARBA" id="ARBA00048679"/>
    </source>
</evidence>
<dbReference type="AlphaFoldDB" id="A0A8T1RXU2"/>
<sequence>MSSRTALASGNERNSDAHSTLASSRSEKGSSWSSRSLGARCRNSIASCTDEQPHIGNYRLLKTIGKGNFAKVKLARHILTGREVAIKIIDKTQLNPTSLQKLFREVRIMKGL</sequence>
<feature type="region of interest" description="Disordered" evidence="10">
    <location>
        <begin position="1"/>
        <end position="37"/>
    </location>
</feature>
<feature type="binding site" evidence="9">
    <location>
        <position position="87"/>
    </location>
    <ligand>
        <name>ATP</name>
        <dbReference type="ChEBI" id="CHEBI:30616"/>
    </ligand>
</feature>
<evidence type="ECO:0000256" key="6">
    <source>
        <dbReference type="ARBA" id="ARBA00022840"/>
    </source>
</evidence>
<dbReference type="InterPro" id="IPR011009">
    <property type="entry name" value="Kinase-like_dom_sf"/>
</dbReference>
<evidence type="ECO:0000313" key="12">
    <source>
        <dbReference type="EMBL" id="KAG6921317.1"/>
    </source>
</evidence>
<evidence type="ECO:0000256" key="5">
    <source>
        <dbReference type="ARBA" id="ARBA00022777"/>
    </source>
</evidence>
<dbReference type="Pfam" id="PF00069">
    <property type="entry name" value="Pkinase"/>
    <property type="match status" value="1"/>
</dbReference>
<evidence type="ECO:0000256" key="1">
    <source>
        <dbReference type="ARBA" id="ARBA00012513"/>
    </source>
</evidence>
<dbReference type="InterPro" id="IPR017441">
    <property type="entry name" value="Protein_kinase_ATP_BS"/>
</dbReference>
<dbReference type="GO" id="GO:0050321">
    <property type="term" value="F:tau-protein kinase activity"/>
    <property type="evidence" value="ECO:0007669"/>
    <property type="project" value="TreeGrafter"/>
</dbReference>
<evidence type="ECO:0000256" key="10">
    <source>
        <dbReference type="SAM" id="MobiDB-lite"/>
    </source>
</evidence>
<dbReference type="GO" id="GO:0005737">
    <property type="term" value="C:cytoplasm"/>
    <property type="evidence" value="ECO:0007669"/>
    <property type="project" value="TreeGrafter"/>
</dbReference>
<evidence type="ECO:0000313" key="13">
    <source>
        <dbReference type="Proteomes" id="UP000765507"/>
    </source>
</evidence>
<proteinExistence type="predicted"/>
<dbReference type="EC" id="2.7.11.1" evidence="1"/>
<accession>A0A8T1RXU2</accession>
<comment type="catalytic activity">
    <reaction evidence="7">
        <text>L-threonyl-[protein] + ATP = O-phospho-L-threonyl-[protein] + ADP + H(+)</text>
        <dbReference type="Rhea" id="RHEA:46608"/>
        <dbReference type="Rhea" id="RHEA-COMP:11060"/>
        <dbReference type="Rhea" id="RHEA-COMP:11605"/>
        <dbReference type="ChEBI" id="CHEBI:15378"/>
        <dbReference type="ChEBI" id="CHEBI:30013"/>
        <dbReference type="ChEBI" id="CHEBI:30616"/>
        <dbReference type="ChEBI" id="CHEBI:61977"/>
        <dbReference type="ChEBI" id="CHEBI:456216"/>
        <dbReference type="EC" id="2.7.11.1"/>
    </reaction>
</comment>
<dbReference type="InterPro" id="IPR000719">
    <property type="entry name" value="Prot_kinase_dom"/>
</dbReference>
<keyword evidence="3" id="KW-0808">Transferase</keyword>
<keyword evidence="2" id="KW-0723">Serine/threonine-protein kinase</keyword>
<protein>
    <recommendedName>
        <fullName evidence="1">non-specific serine/threonine protein kinase</fullName>
        <ecNumber evidence="1">2.7.11.1</ecNumber>
    </recommendedName>
</protein>
<evidence type="ECO:0000256" key="3">
    <source>
        <dbReference type="ARBA" id="ARBA00022679"/>
    </source>
</evidence>
<dbReference type="OrthoDB" id="193931at2759"/>
<dbReference type="EMBL" id="JAHGAV010002260">
    <property type="protein sequence ID" value="KAG6921317.1"/>
    <property type="molecule type" value="Genomic_DNA"/>
</dbReference>
<feature type="compositionally biased region" description="Polar residues" evidence="10">
    <location>
        <begin position="1"/>
        <end position="22"/>
    </location>
</feature>
<evidence type="ECO:0000256" key="4">
    <source>
        <dbReference type="ARBA" id="ARBA00022741"/>
    </source>
</evidence>
<keyword evidence="6 9" id="KW-0067">ATP-binding</keyword>
<keyword evidence="5 12" id="KW-0418">Kinase</keyword>
<dbReference type="FunFam" id="3.30.200.20:FF:000003">
    <property type="entry name" value="Non-specific serine/threonine protein kinase"/>
    <property type="match status" value="1"/>
</dbReference>
<dbReference type="PROSITE" id="PS00107">
    <property type="entry name" value="PROTEIN_KINASE_ATP"/>
    <property type="match status" value="1"/>
</dbReference>
<dbReference type="GO" id="GO:0005524">
    <property type="term" value="F:ATP binding"/>
    <property type="evidence" value="ECO:0007669"/>
    <property type="project" value="UniProtKB-UniRule"/>
</dbReference>
<keyword evidence="13" id="KW-1185">Reference proteome</keyword>
<dbReference type="PANTHER" id="PTHR24346:SF28">
    <property type="entry name" value="MAP_MICROTUBULE AFFINITY-REGULATING KINASE 4"/>
    <property type="match status" value="1"/>
</dbReference>
<comment type="catalytic activity">
    <reaction evidence="8">
        <text>L-seryl-[protein] + ATP = O-phospho-L-seryl-[protein] + ADP + H(+)</text>
        <dbReference type="Rhea" id="RHEA:17989"/>
        <dbReference type="Rhea" id="RHEA-COMP:9863"/>
        <dbReference type="Rhea" id="RHEA-COMP:11604"/>
        <dbReference type="ChEBI" id="CHEBI:15378"/>
        <dbReference type="ChEBI" id="CHEBI:29999"/>
        <dbReference type="ChEBI" id="CHEBI:30616"/>
        <dbReference type="ChEBI" id="CHEBI:83421"/>
        <dbReference type="ChEBI" id="CHEBI:456216"/>
        <dbReference type="EC" id="2.7.11.1"/>
    </reaction>
</comment>
<dbReference type="GO" id="GO:0000226">
    <property type="term" value="P:microtubule cytoskeleton organization"/>
    <property type="evidence" value="ECO:0007669"/>
    <property type="project" value="TreeGrafter"/>
</dbReference>
<dbReference type="GO" id="GO:0035556">
    <property type="term" value="P:intracellular signal transduction"/>
    <property type="evidence" value="ECO:0007669"/>
    <property type="project" value="TreeGrafter"/>
</dbReference>
<dbReference type="SUPFAM" id="SSF56112">
    <property type="entry name" value="Protein kinase-like (PK-like)"/>
    <property type="match status" value="1"/>
</dbReference>
<name>A0A8T1RXU2_CHESE</name>
<evidence type="ECO:0000256" key="7">
    <source>
        <dbReference type="ARBA" id="ARBA00047899"/>
    </source>
</evidence>
<keyword evidence="4 9" id="KW-0547">Nucleotide-binding</keyword>
<dbReference type="Gene3D" id="3.30.200.20">
    <property type="entry name" value="Phosphorylase Kinase, domain 1"/>
    <property type="match status" value="1"/>
</dbReference>
<dbReference type="PANTHER" id="PTHR24346">
    <property type="entry name" value="MAP/MICROTUBULE AFFINITY-REGULATING KINASE"/>
    <property type="match status" value="1"/>
</dbReference>
<feature type="domain" description="Protein kinase" evidence="11">
    <location>
        <begin position="58"/>
        <end position="112"/>
    </location>
</feature>
<reference evidence="12 13" key="1">
    <citation type="journal article" date="2020" name="G3 (Bethesda)">
        <title>Draft Genome of the Common Snapping Turtle, Chelydra serpentina, a Model for Phenotypic Plasticity in Reptiles.</title>
        <authorList>
            <person name="Das D."/>
            <person name="Singh S.K."/>
            <person name="Bierstedt J."/>
            <person name="Erickson A."/>
            <person name="Galli G.L.J."/>
            <person name="Crossley D.A. 2nd"/>
            <person name="Rhen T."/>
        </authorList>
    </citation>
    <scope>NUCLEOTIDE SEQUENCE [LARGE SCALE GENOMIC DNA]</scope>
    <source>
        <strain evidence="12">KW</strain>
    </source>
</reference>
<feature type="non-terminal residue" evidence="12">
    <location>
        <position position="112"/>
    </location>
</feature>
<gene>
    <name evidence="12" type="primary">MARK4</name>
    <name evidence="12" type="ORF">G0U57_008521</name>
</gene>
<comment type="caution">
    <text evidence="12">The sequence shown here is derived from an EMBL/GenBank/DDBJ whole genome shotgun (WGS) entry which is preliminary data.</text>
</comment>
<dbReference type="Proteomes" id="UP000765507">
    <property type="component" value="Unassembled WGS sequence"/>
</dbReference>
<dbReference type="PROSITE" id="PS50011">
    <property type="entry name" value="PROTEIN_KINASE_DOM"/>
    <property type="match status" value="1"/>
</dbReference>